<name>A0A1F6TZC2_9PROT</name>
<feature type="domain" description="Thioredoxin" evidence="1">
    <location>
        <begin position="1"/>
        <end position="132"/>
    </location>
</feature>
<proteinExistence type="predicted"/>
<dbReference type="InterPro" id="IPR000866">
    <property type="entry name" value="AhpC/TSA"/>
</dbReference>
<evidence type="ECO:0000313" key="2">
    <source>
        <dbReference type="EMBL" id="OGI50468.1"/>
    </source>
</evidence>
<dbReference type="PANTHER" id="PTHR42852:SF17">
    <property type="entry name" value="THIOREDOXIN-LIKE PROTEIN HI_1115"/>
    <property type="match status" value="1"/>
</dbReference>
<dbReference type="InterPro" id="IPR050553">
    <property type="entry name" value="Thioredoxin_ResA/DsbE_sf"/>
</dbReference>
<dbReference type="Proteomes" id="UP000179037">
    <property type="component" value="Unassembled WGS sequence"/>
</dbReference>
<dbReference type="Pfam" id="PF00578">
    <property type="entry name" value="AhpC-TSA"/>
    <property type="match status" value="1"/>
</dbReference>
<dbReference type="InterPro" id="IPR036249">
    <property type="entry name" value="Thioredoxin-like_sf"/>
</dbReference>
<gene>
    <name evidence="2" type="ORF">A3A87_09550</name>
</gene>
<protein>
    <recommendedName>
        <fullName evidence="1">Thioredoxin domain-containing protein</fullName>
    </recommendedName>
</protein>
<dbReference type="SUPFAM" id="SSF52833">
    <property type="entry name" value="Thioredoxin-like"/>
    <property type="match status" value="1"/>
</dbReference>
<dbReference type="STRING" id="1817768.A3A87_09550"/>
<dbReference type="CDD" id="cd02966">
    <property type="entry name" value="TlpA_like_family"/>
    <property type="match status" value="1"/>
</dbReference>
<evidence type="ECO:0000313" key="3">
    <source>
        <dbReference type="Proteomes" id="UP000179037"/>
    </source>
</evidence>
<dbReference type="Gene3D" id="3.40.30.10">
    <property type="entry name" value="Glutaredoxin"/>
    <property type="match status" value="1"/>
</dbReference>
<dbReference type="PROSITE" id="PS51352">
    <property type="entry name" value="THIOREDOXIN_2"/>
    <property type="match status" value="1"/>
</dbReference>
<reference evidence="2 3" key="1">
    <citation type="journal article" date="2016" name="Nat. Commun.">
        <title>Thousands of microbial genomes shed light on interconnected biogeochemical processes in an aquifer system.</title>
        <authorList>
            <person name="Anantharaman K."/>
            <person name="Brown C.T."/>
            <person name="Hug L.A."/>
            <person name="Sharon I."/>
            <person name="Castelle C.J."/>
            <person name="Probst A.J."/>
            <person name="Thomas B.C."/>
            <person name="Singh A."/>
            <person name="Wilkins M.J."/>
            <person name="Karaoz U."/>
            <person name="Brodie E.L."/>
            <person name="Williams K.H."/>
            <person name="Hubbard S.S."/>
            <person name="Banfield J.F."/>
        </authorList>
    </citation>
    <scope>NUCLEOTIDE SEQUENCE [LARGE SCALE GENOMIC DNA]</scope>
</reference>
<evidence type="ECO:0000259" key="1">
    <source>
        <dbReference type="PROSITE" id="PS51352"/>
    </source>
</evidence>
<dbReference type="EMBL" id="MFTC01000069">
    <property type="protein sequence ID" value="OGI50468.1"/>
    <property type="molecule type" value="Genomic_DNA"/>
</dbReference>
<dbReference type="GO" id="GO:0016491">
    <property type="term" value="F:oxidoreductase activity"/>
    <property type="evidence" value="ECO:0007669"/>
    <property type="project" value="InterPro"/>
</dbReference>
<dbReference type="PANTHER" id="PTHR42852">
    <property type="entry name" value="THIOL:DISULFIDE INTERCHANGE PROTEIN DSBE"/>
    <property type="match status" value="1"/>
</dbReference>
<comment type="caution">
    <text evidence="2">The sequence shown here is derived from an EMBL/GenBank/DDBJ whole genome shotgun (WGS) entry which is preliminary data.</text>
</comment>
<dbReference type="GO" id="GO:0016209">
    <property type="term" value="F:antioxidant activity"/>
    <property type="evidence" value="ECO:0007669"/>
    <property type="project" value="InterPro"/>
</dbReference>
<accession>A0A1F6TZC2</accession>
<dbReference type="InterPro" id="IPR013766">
    <property type="entry name" value="Thioredoxin_domain"/>
</dbReference>
<dbReference type="AlphaFoldDB" id="A0A1F6TZC2"/>
<sequence length="140" mass="16011">MLRDVDGKLTSLADFEGKVVLLNFWATWCANCRKEMSAMERLYQSLRAEGFEIVAISVDQASTEKVKAFAEELKLTFPVLHDRDSIISNLYSNPGVPVSYLIDRQGRIVYRVLGEYDWFSPEARDTVKTLLQESRKNNEG</sequence>
<organism evidence="2 3">
    <name type="scientific">Candidatus Muproteobacteria bacterium RIFCSPLOWO2_01_FULL_60_18</name>
    <dbReference type="NCBI Taxonomy" id="1817768"/>
    <lineage>
        <taxon>Bacteria</taxon>
        <taxon>Pseudomonadati</taxon>
        <taxon>Pseudomonadota</taxon>
        <taxon>Candidatus Muproteobacteria</taxon>
    </lineage>
</organism>